<organism evidence="2 3">
    <name type="scientific">Pleurodeles waltl</name>
    <name type="common">Iberian ribbed newt</name>
    <dbReference type="NCBI Taxonomy" id="8319"/>
    <lineage>
        <taxon>Eukaryota</taxon>
        <taxon>Metazoa</taxon>
        <taxon>Chordata</taxon>
        <taxon>Craniata</taxon>
        <taxon>Vertebrata</taxon>
        <taxon>Euteleostomi</taxon>
        <taxon>Amphibia</taxon>
        <taxon>Batrachia</taxon>
        <taxon>Caudata</taxon>
        <taxon>Salamandroidea</taxon>
        <taxon>Salamandridae</taxon>
        <taxon>Pleurodelinae</taxon>
        <taxon>Pleurodeles</taxon>
    </lineage>
</organism>
<name>A0AAV7QRA4_PLEWA</name>
<gene>
    <name evidence="2" type="ORF">NDU88_007237</name>
</gene>
<feature type="region of interest" description="Disordered" evidence="1">
    <location>
        <begin position="77"/>
        <end position="107"/>
    </location>
</feature>
<keyword evidence="3" id="KW-1185">Reference proteome</keyword>
<evidence type="ECO:0000313" key="2">
    <source>
        <dbReference type="EMBL" id="KAJ1140900.1"/>
    </source>
</evidence>
<evidence type="ECO:0000256" key="1">
    <source>
        <dbReference type="SAM" id="MobiDB-lite"/>
    </source>
</evidence>
<reference evidence="2" key="1">
    <citation type="journal article" date="2022" name="bioRxiv">
        <title>Sequencing and chromosome-scale assembly of the giantPleurodeles waltlgenome.</title>
        <authorList>
            <person name="Brown T."/>
            <person name="Elewa A."/>
            <person name="Iarovenko S."/>
            <person name="Subramanian E."/>
            <person name="Araus A.J."/>
            <person name="Petzold A."/>
            <person name="Susuki M."/>
            <person name="Suzuki K.-i.T."/>
            <person name="Hayashi T."/>
            <person name="Toyoda A."/>
            <person name="Oliveira C."/>
            <person name="Osipova E."/>
            <person name="Leigh N.D."/>
            <person name="Simon A."/>
            <person name="Yun M.H."/>
        </authorList>
    </citation>
    <scope>NUCLEOTIDE SEQUENCE</scope>
    <source>
        <strain evidence="2">20211129_DDA</strain>
        <tissue evidence="2">Liver</tissue>
    </source>
</reference>
<dbReference type="Proteomes" id="UP001066276">
    <property type="component" value="Chromosome 6"/>
</dbReference>
<protein>
    <submittedName>
        <fullName evidence="2">Uncharacterized protein</fullName>
    </submittedName>
</protein>
<dbReference type="EMBL" id="JANPWB010000010">
    <property type="protein sequence ID" value="KAJ1140900.1"/>
    <property type="molecule type" value="Genomic_DNA"/>
</dbReference>
<evidence type="ECO:0000313" key="3">
    <source>
        <dbReference type="Proteomes" id="UP001066276"/>
    </source>
</evidence>
<dbReference type="PROSITE" id="PS51257">
    <property type="entry name" value="PROKAR_LIPOPROTEIN"/>
    <property type="match status" value="1"/>
</dbReference>
<sequence>MGERPPFFLIFGGATGCRGDLVWRRPEQEQDLAGSVLKEKRIDMDLAGSVWKEKRIDMDVLWVLSHSFVQEVTVGHSATATGPEGEGVRGTSVPGPHCQIEVGPGYG</sequence>
<accession>A0AAV7QRA4</accession>
<dbReference type="AlphaFoldDB" id="A0AAV7QRA4"/>
<proteinExistence type="predicted"/>
<comment type="caution">
    <text evidence="2">The sequence shown here is derived from an EMBL/GenBank/DDBJ whole genome shotgun (WGS) entry which is preliminary data.</text>
</comment>